<evidence type="ECO:0000259" key="6">
    <source>
        <dbReference type="PROSITE" id="PS50893"/>
    </source>
</evidence>
<protein>
    <submittedName>
        <fullName evidence="7">ATP-binding cassette domain-containing protein</fullName>
    </submittedName>
</protein>
<dbReference type="Pfam" id="PF08352">
    <property type="entry name" value="oligo_HPY"/>
    <property type="match status" value="1"/>
</dbReference>
<accession>A0A934IQJ1</accession>
<dbReference type="InterPro" id="IPR027417">
    <property type="entry name" value="P-loop_NTPase"/>
</dbReference>
<name>A0A934IQJ1_9HYPH</name>
<dbReference type="FunFam" id="3.40.50.300:FF:000016">
    <property type="entry name" value="Oligopeptide ABC transporter ATP-binding component"/>
    <property type="match status" value="1"/>
</dbReference>
<dbReference type="PANTHER" id="PTHR43776:SF7">
    <property type="entry name" value="D,D-DIPEPTIDE TRANSPORT ATP-BINDING PROTEIN DDPF-RELATED"/>
    <property type="match status" value="1"/>
</dbReference>
<dbReference type="InterPro" id="IPR050319">
    <property type="entry name" value="ABC_transp_ATP-bind"/>
</dbReference>
<dbReference type="NCBIfam" id="TIGR01727">
    <property type="entry name" value="oligo_HPY"/>
    <property type="match status" value="1"/>
</dbReference>
<dbReference type="InterPro" id="IPR017871">
    <property type="entry name" value="ABC_transporter-like_CS"/>
</dbReference>
<dbReference type="Proteomes" id="UP000609531">
    <property type="component" value="Unassembled WGS sequence"/>
</dbReference>
<dbReference type="EMBL" id="JAEKJA010000024">
    <property type="protein sequence ID" value="MBJ3778247.1"/>
    <property type="molecule type" value="Genomic_DNA"/>
</dbReference>
<comment type="caution">
    <text evidence="7">The sequence shown here is derived from an EMBL/GenBank/DDBJ whole genome shotgun (WGS) entry which is preliminary data.</text>
</comment>
<proteinExistence type="inferred from homology"/>
<dbReference type="GO" id="GO:0005524">
    <property type="term" value="F:ATP binding"/>
    <property type="evidence" value="ECO:0007669"/>
    <property type="project" value="UniProtKB-KW"/>
</dbReference>
<comment type="similarity">
    <text evidence="2">Belongs to the ABC transporter superfamily.</text>
</comment>
<keyword evidence="3" id="KW-0813">Transport</keyword>
<dbReference type="AlphaFoldDB" id="A0A934IQJ1"/>
<dbReference type="SUPFAM" id="SSF52540">
    <property type="entry name" value="P-loop containing nucleoside triphosphate hydrolases"/>
    <property type="match status" value="1"/>
</dbReference>
<dbReference type="InterPro" id="IPR003593">
    <property type="entry name" value="AAA+_ATPase"/>
</dbReference>
<dbReference type="GO" id="GO:0055085">
    <property type="term" value="P:transmembrane transport"/>
    <property type="evidence" value="ECO:0007669"/>
    <property type="project" value="UniProtKB-ARBA"/>
</dbReference>
<dbReference type="PANTHER" id="PTHR43776">
    <property type="entry name" value="TRANSPORT ATP-BINDING PROTEIN"/>
    <property type="match status" value="1"/>
</dbReference>
<evidence type="ECO:0000256" key="4">
    <source>
        <dbReference type="ARBA" id="ARBA00022741"/>
    </source>
</evidence>
<evidence type="ECO:0000313" key="8">
    <source>
        <dbReference type="Proteomes" id="UP000609531"/>
    </source>
</evidence>
<organism evidence="7 8">
    <name type="scientific">Acuticoccus mangrovi</name>
    <dbReference type="NCBI Taxonomy" id="2796142"/>
    <lineage>
        <taxon>Bacteria</taxon>
        <taxon>Pseudomonadati</taxon>
        <taxon>Pseudomonadota</taxon>
        <taxon>Alphaproteobacteria</taxon>
        <taxon>Hyphomicrobiales</taxon>
        <taxon>Amorphaceae</taxon>
        <taxon>Acuticoccus</taxon>
    </lineage>
</organism>
<evidence type="ECO:0000256" key="5">
    <source>
        <dbReference type="ARBA" id="ARBA00022840"/>
    </source>
</evidence>
<sequence>MSAAAPLVEARGLTKHFPTGGGFLSRAKPPVRAVEGVDLTVGAGEVLGVVGESGSGKSTLGRLVLRLLEASGGEVSVDGTDLATLSAGELRAFRRHMQMIFQDPFASLNARMTVREALLEPITLHRGAKGREAEAMAVELMRSVGLTAEQMKRYPRAFSGGQRQRVAIARALASAPRFIVADEPVSALDVSVQAEVVNLLQSLQRDLGLSLMFISHDLSVVEIISDRVMVLYLGRVMEIAPTEALYRAPAHPYTAALLQAIPGARSPGDRMILKGEIPSPTAPPSGCVFRTRCPFAIDDCASTVPTLDEIAPGHQKACIRDDLSL</sequence>
<dbReference type="PROSITE" id="PS50893">
    <property type="entry name" value="ABC_TRANSPORTER_2"/>
    <property type="match status" value="1"/>
</dbReference>
<evidence type="ECO:0000313" key="7">
    <source>
        <dbReference type="EMBL" id="MBJ3778247.1"/>
    </source>
</evidence>
<comment type="subcellular location">
    <subcellularLocation>
        <location evidence="1">Cell inner membrane</location>
        <topology evidence="1">Peripheral membrane protein</topology>
    </subcellularLocation>
</comment>
<dbReference type="RefSeq" id="WP_198884148.1">
    <property type="nucleotide sequence ID" value="NZ_JAEKJA010000024.1"/>
</dbReference>
<keyword evidence="5 7" id="KW-0067">ATP-binding</keyword>
<gene>
    <name evidence="7" type="ORF">JCR33_21285</name>
</gene>
<feature type="domain" description="ABC transporter" evidence="6">
    <location>
        <begin position="8"/>
        <end position="258"/>
    </location>
</feature>
<dbReference type="InterPro" id="IPR003439">
    <property type="entry name" value="ABC_transporter-like_ATP-bd"/>
</dbReference>
<dbReference type="SMART" id="SM00382">
    <property type="entry name" value="AAA"/>
    <property type="match status" value="1"/>
</dbReference>
<dbReference type="GO" id="GO:0015833">
    <property type="term" value="P:peptide transport"/>
    <property type="evidence" value="ECO:0007669"/>
    <property type="project" value="InterPro"/>
</dbReference>
<dbReference type="InterPro" id="IPR013563">
    <property type="entry name" value="Oligopep_ABC_C"/>
</dbReference>
<reference evidence="7" key="1">
    <citation type="submission" date="2020-12" db="EMBL/GenBank/DDBJ databases">
        <title>Bacterial taxonomy.</title>
        <authorList>
            <person name="Pan X."/>
        </authorList>
    </citation>
    <scope>NUCLEOTIDE SEQUENCE</scope>
    <source>
        <strain evidence="7">B2012</strain>
    </source>
</reference>
<evidence type="ECO:0000256" key="1">
    <source>
        <dbReference type="ARBA" id="ARBA00004417"/>
    </source>
</evidence>
<dbReference type="Gene3D" id="3.40.50.300">
    <property type="entry name" value="P-loop containing nucleotide triphosphate hydrolases"/>
    <property type="match status" value="1"/>
</dbReference>
<dbReference type="GO" id="GO:0016887">
    <property type="term" value="F:ATP hydrolysis activity"/>
    <property type="evidence" value="ECO:0007669"/>
    <property type="project" value="InterPro"/>
</dbReference>
<dbReference type="GO" id="GO:0005886">
    <property type="term" value="C:plasma membrane"/>
    <property type="evidence" value="ECO:0007669"/>
    <property type="project" value="UniProtKB-SubCell"/>
</dbReference>
<dbReference type="CDD" id="cd03257">
    <property type="entry name" value="ABC_NikE_OppD_transporters"/>
    <property type="match status" value="1"/>
</dbReference>
<dbReference type="Pfam" id="PF00005">
    <property type="entry name" value="ABC_tran"/>
    <property type="match status" value="1"/>
</dbReference>
<keyword evidence="4" id="KW-0547">Nucleotide-binding</keyword>
<evidence type="ECO:0000256" key="3">
    <source>
        <dbReference type="ARBA" id="ARBA00022448"/>
    </source>
</evidence>
<evidence type="ECO:0000256" key="2">
    <source>
        <dbReference type="ARBA" id="ARBA00005417"/>
    </source>
</evidence>
<keyword evidence="8" id="KW-1185">Reference proteome</keyword>
<dbReference type="PROSITE" id="PS00211">
    <property type="entry name" value="ABC_TRANSPORTER_1"/>
    <property type="match status" value="1"/>
</dbReference>